<evidence type="ECO:0000256" key="1">
    <source>
        <dbReference type="SAM" id="Phobius"/>
    </source>
</evidence>
<feature type="transmembrane region" description="Helical" evidence="1">
    <location>
        <begin position="111"/>
        <end position="133"/>
    </location>
</feature>
<keyword evidence="1" id="KW-0812">Transmembrane</keyword>
<feature type="transmembrane region" description="Helical" evidence="1">
    <location>
        <begin position="7"/>
        <end position="23"/>
    </location>
</feature>
<proteinExistence type="predicted"/>
<evidence type="ECO:0000313" key="3">
    <source>
        <dbReference type="Proteomes" id="UP000235748"/>
    </source>
</evidence>
<protein>
    <submittedName>
        <fullName evidence="2">Uncharacterized protein</fullName>
    </submittedName>
</protein>
<keyword evidence="1" id="KW-1133">Transmembrane helix</keyword>
<evidence type="ECO:0000313" key="2">
    <source>
        <dbReference type="EMBL" id="PMC20161.1"/>
    </source>
</evidence>
<feature type="transmembrane region" description="Helical" evidence="1">
    <location>
        <begin position="81"/>
        <end position="99"/>
    </location>
</feature>
<organism evidence="2 3">
    <name type="scientific">Staphylococcus pettenkoferi</name>
    <dbReference type="NCBI Taxonomy" id="170573"/>
    <lineage>
        <taxon>Bacteria</taxon>
        <taxon>Bacillati</taxon>
        <taxon>Bacillota</taxon>
        <taxon>Bacilli</taxon>
        <taxon>Bacillales</taxon>
        <taxon>Staphylococcaceae</taxon>
        <taxon>Staphylococcus</taxon>
    </lineage>
</organism>
<reference evidence="2 3" key="1">
    <citation type="submission" date="2017-09" db="EMBL/GenBank/DDBJ databases">
        <title>Bacterial strain isolated from the female urinary microbiota.</title>
        <authorList>
            <person name="Thomas-White K."/>
            <person name="Kumar N."/>
            <person name="Forster S."/>
            <person name="Putonti C."/>
            <person name="Lawley T."/>
            <person name="Wolfe A.J."/>
        </authorList>
    </citation>
    <scope>NUCLEOTIDE SEQUENCE [LARGE SCALE GENOMIC DNA]</scope>
    <source>
        <strain evidence="2 3">UMB0834</strain>
    </source>
</reference>
<accession>A0A2N6QKI8</accession>
<gene>
    <name evidence="2" type="ORF">CJ235_00385</name>
</gene>
<dbReference type="AlphaFoldDB" id="A0A2N6QKI8"/>
<name>A0A2N6QKI8_9STAP</name>
<comment type="caution">
    <text evidence="2">The sequence shown here is derived from an EMBL/GenBank/DDBJ whole genome shotgun (WGS) entry which is preliminary data.</text>
</comment>
<dbReference type="Proteomes" id="UP000235748">
    <property type="component" value="Unassembled WGS sequence"/>
</dbReference>
<keyword evidence="1" id="KW-0472">Membrane</keyword>
<feature type="transmembrane region" description="Helical" evidence="1">
    <location>
        <begin position="52"/>
        <end position="74"/>
    </location>
</feature>
<sequence length="140" mass="16191">MKKNSITYSLAFLMILGFGTLMFERGFFWTREPNTIIHDSDFYLALHHIMPIWIWGLLAMVFSTFIIAAPFFLPTQKLNNIFNYLICIGGWGNACFYFLMTSASVFHAINWLFPLQFSTFAIICGIMGFYGGVEIVSRRR</sequence>
<dbReference type="RefSeq" id="WP_095323872.1">
    <property type="nucleotide sequence ID" value="NZ_JALCYB010000001.1"/>
</dbReference>
<dbReference type="EMBL" id="PNGG01000001">
    <property type="protein sequence ID" value="PMC20161.1"/>
    <property type="molecule type" value="Genomic_DNA"/>
</dbReference>